<dbReference type="GO" id="GO:0009873">
    <property type="term" value="P:ethylene-activated signaling pathway"/>
    <property type="evidence" value="ECO:0007669"/>
    <property type="project" value="UniProtKB-KW"/>
</dbReference>
<feature type="domain" description="AP2/ERF" evidence="8">
    <location>
        <begin position="10"/>
        <end position="70"/>
    </location>
</feature>
<dbReference type="GO" id="GO:0005634">
    <property type="term" value="C:nucleus"/>
    <property type="evidence" value="ECO:0007669"/>
    <property type="project" value="UniProtKB-SubCell"/>
</dbReference>
<keyword evidence="3" id="KW-0805">Transcription regulation</keyword>
<evidence type="ECO:0000313" key="10">
    <source>
        <dbReference type="Proteomes" id="UP000594261"/>
    </source>
</evidence>
<reference evidence="9 10" key="1">
    <citation type="journal article" date="2016" name="G3 (Bethesda)">
        <title>First Draft Assembly and Annotation of the Genome of a California Endemic Oak Quercus lobata Nee (Fagaceae).</title>
        <authorList>
            <person name="Sork V.L."/>
            <person name="Fitz-Gibbon S.T."/>
            <person name="Puiu D."/>
            <person name="Crepeau M."/>
            <person name="Gugger P.F."/>
            <person name="Sherman R."/>
            <person name="Stevens K."/>
            <person name="Langley C.H."/>
            <person name="Pellegrini M."/>
            <person name="Salzberg S.L."/>
        </authorList>
    </citation>
    <scope>NUCLEOTIDE SEQUENCE [LARGE SCALE GENOMIC DNA]</scope>
    <source>
        <strain evidence="9 10">cv. SW786</strain>
    </source>
</reference>
<dbReference type="PROSITE" id="PS51032">
    <property type="entry name" value="AP2_ERF"/>
    <property type="match status" value="1"/>
</dbReference>
<dbReference type="GO" id="GO:0003677">
    <property type="term" value="F:DNA binding"/>
    <property type="evidence" value="ECO:0007669"/>
    <property type="project" value="UniProtKB-KW"/>
</dbReference>
<evidence type="ECO:0000256" key="5">
    <source>
        <dbReference type="ARBA" id="ARBA00023163"/>
    </source>
</evidence>
<feature type="compositionally biased region" description="Polar residues" evidence="7">
    <location>
        <begin position="90"/>
        <end position="116"/>
    </location>
</feature>
<evidence type="ECO:0000256" key="6">
    <source>
        <dbReference type="ARBA" id="ARBA00023242"/>
    </source>
</evidence>
<evidence type="ECO:0000256" key="3">
    <source>
        <dbReference type="ARBA" id="ARBA00023015"/>
    </source>
</evidence>
<proteinExistence type="predicted"/>
<sequence length="204" mass="22475">MCLEENQKHKPRNLLRCKETTVGCFPAEIRDPWKKRCVWLSTFDSAEDAARAYDTATLSLRGPKAKINFPLTAPQLATLAAIKDEQPRFSSSANTKFNPIQPNRPTTGSMSSTVESFSGPRVVSNPVSRVKIVNPVAPDDCRSDCDSSSSVVDDENNDYCVLTSLFRQIQPFDLNLPPSLDEDSASLMIFKPPLCVSDCGSNDN</sequence>
<dbReference type="Proteomes" id="UP000594261">
    <property type="component" value="Chromosome 6"/>
</dbReference>
<dbReference type="Gramene" id="QL06p034122:mrna">
    <property type="protein sequence ID" value="QL06p034122:mrna"/>
    <property type="gene ID" value="QL06p034122"/>
</dbReference>
<dbReference type="GO" id="GO:0003700">
    <property type="term" value="F:DNA-binding transcription factor activity"/>
    <property type="evidence" value="ECO:0007669"/>
    <property type="project" value="InterPro"/>
</dbReference>
<dbReference type="SMART" id="SM00380">
    <property type="entry name" value="AP2"/>
    <property type="match status" value="1"/>
</dbReference>
<feature type="region of interest" description="Disordered" evidence="7">
    <location>
        <begin position="90"/>
        <end position="118"/>
    </location>
</feature>
<dbReference type="InterPro" id="IPR001471">
    <property type="entry name" value="AP2/ERF_dom"/>
</dbReference>
<dbReference type="Gene3D" id="3.30.730.10">
    <property type="entry name" value="AP2/ERF domain"/>
    <property type="match status" value="1"/>
</dbReference>
<keyword evidence="4" id="KW-0238">DNA-binding</keyword>
<evidence type="ECO:0000256" key="7">
    <source>
        <dbReference type="SAM" id="MobiDB-lite"/>
    </source>
</evidence>
<evidence type="ECO:0000256" key="2">
    <source>
        <dbReference type="ARBA" id="ARBA00022745"/>
    </source>
</evidence>
<name>A0A7N2M039_QUELO</name>
<dbReference type="AlphaFoldDB" id="A0A7N2M039"/>
<dbReference type="InterPro" id="IPR016177">
    <property type="entry name" value="DNA-bd_dom_sf"/>
</dbReference>
<evidence type="ECO:0000256" key="4">
    <source>
        <dbReference type="ARBA" id="ARBA00023125"/>
    </source>
</evidence>
<dbReference type="EnsemblPlants" id="QL06p034122:mrna">
    <property type="protein sequence ID" value="QL06p034122:mrna"/>
    <property type="gene ID" value="QL06p034122"/>
</dbReference>
<evidence type="ECO:0000256" key="1">
    <source>
        <dbReference type="ARBA" id="ARBA00004123"/>
    </source>
</evidence>
<keyword evidence="5" id="KW-0804">Transcription</keyword>
<evidence type="ECO:0000313" key="9">
    <source>
        <dbReference type="EnsemblPlants" id="QL06p034122:mrna"/>
    </source>
</evidence>
<dbReference type="PANTHER" id="PTHR31677:SF252">
    <property type="entry name" value="ETHYLENE-RESPONSIVE TRANSCRIPTION FACTOR 3"/>
    <property type="match status" value="1"/>
</dbReference>
<dbReference type="OMA" id="MCLEENQ"/>
<reference evidence="9" key="2">
    <citation type="submission" date="2021-01" db="UniProtKB">
        <authorList>
            <consortium name="EnsemblPlants"/>
        </authorList>
    </citation>
    <scope>IDENTIFICATION</scope>
</reference>
<organism evidence="9 10">
    <name type="scientific">Quercus lobata</name>
    <name type="common">Valley oak</name>
    <dbReference type="NCBI Taxonomy" id="97700"/>
    <lineage>
        <taxon>Eukaryota</taxon>
        <taxon>Viridiplantae</taxon>
        <taxon>Streptophyta</taxon>
        <taxon>Embryophyta</taxon>
        <taxon>Tracheophyta</taxon>
        <taxon>Spermatophyta</taxon>
        <taxon>Magnoliopsida</taxon>
        <taxon>eudicotyledons</taxon>
        <taxon>Gunneridae</taxon>
        <taxon>Pentapetalae</taxon>
        <taxon>rosids</taxon>
        <taxon>fabids</taxon>
        <taxon>Fagales</taxon>
        <taxon>Fagaceae</taxon>
        <taxon>Quercus</taxon>
    </lineage>
</organism>
<keyword evidence="2" id="KW-0936">Ethylene signaling pathway</keyword>
<dbReference type="PANTHER" id="PTHR31677">
    <property type="entry name" value="AP2 DOMAIN CLASS TRANSCRIPTION FACTOR"/>
    <property type="match status" value="1"/>
</dbReference>
<keyword evidence="6" id="KW-0539">Nucleus</keyword>
<accession>A0A7N2M039</accession>
<comment type="subcellular location">
    <subcellularLocation>
        <location evidence="1">Nucleus</location>
    </subcellularLocation>
</comment>
<protein>
    <recommendedName>
        <fullName evidence="8">AP2/ERF domain-containing protein</fullName>
    </recommendedName>
</protein>
<dbReference type="SUPFAM" id="SSF54171">
    <property type="entry name" value="DNA-binding domain"/>
    <property type="match status" value="1"/>
</dbReference>
<dbReference type="InterPro" id="IPR036955">
    <property type="entry name" value="AP2/ERF_dom_sf"/>
</dbReference>
<dbReference type="EMBL" id="LRBV02000006">
    <property type="status" value="NOT_ANNOTATED_CDS"/>
    <property type="molecule type" value="Genomic_DNA"/>
</dbReference>
<dbReference type="InParanoid" id="A0A7N2M039"/>
<evidence type="ECO:0000259" key="8">
    <source>
        <dbReference type="PROSITE" id="PS51032"/>
    </source>
</evidence>
<dbReference type="CDD" id="cd00018">
    <property type="entry name" value="AP2"/>
    <property type="match status" value="1"/>
</dbReference>
<keyword evidence="10" id="KW-1185">Reference proteome</keyword>